<dbReference type="RefSeq" id="WP_147800095.1">
    <property type="nucleotide sequence ID" value="NZ_VPFL01000013.1"/>
</dbReference>
<accession>A0A5C7EHE9</accession>
<keyword evidence="4 6" id="KW-0560">Oxidoreductase</keyword>
<dbReference type="InterPro" id="IPR004113">
    <property type="entry name" value="FAD-bd_oxidored_4_C"/>
</dbReference>
<name>A0A5C7EHE9_9PROT</name>
<evidence type="ECO:0000256" key="2">
    <source>
        <dbReference type="ARBA" id="ARBA00022630"/>
    </source>
</evidence>
<dbReference type="GO" id="GO:0071949">
    <property type="term" value="F:FAD binding"/>
    <property type="evidence" value="ECO:0007669"/>
    <property type="project" value="InterPro"/>
</dbReference>
<dbReference type="InterPro" id="IPR016171">
    <property type="entry name" value="Vanillyl_alc_oxidase_C-sub2"/>
</dbReference>
<dbReference type="InterPro" id="IPR036318">
    <property type="entry name" value="FAD-bd_PCMH-like_sf"/>
</dbReference>
<dbReference type="FunCoup" id="A0A5C7EHE9">
    <property type="interactions" value="27"/>
</dbReference>
<dbReference type="InterPro" id="IPR016166">
    <property type="entry name" value="FAD-bd_PCMH"/>
</dbReference>
<keyword evidence="3" id="KW-0274">FAD</keyword>
<dbReference type="InterPro" id="IPR016164">
    <property type="entry name" value="FAD-linked_Oxase-like_C"/>
</dbReference>
<sequence length="352" mass="37943">MNDVIQGFSETLKRATADRTPLRIRGGGTKDFYGGPTIGETLRVAAYRGIVDYEPSELVITARCGTPLKEVEDVLAQHGQMLPFEPPHFGSSATLGGCVAAGLSGPRRATSGAVRDYVLGVRILDGRGTELSFGGRVMKNVAGYDVSRLMAGSLGTLGVILEVSLKVLPRPRTERTLRLDMDEAQAIETMNRWASTPLPISATFYHDGLVYVRLSGAEGAIRAAQAKIGGEAIVDDAEFWASVREHTHPFFGSGQRLWRLSVKSTTPPLQLPGRQVIEWGGALRWLVTDAPAAEIRAAAQRAGGHATLFRGADGTTPVFHPLPATLERIHRRLKQAFDPAGILNPGRLYPGM</sequence>
<evidence type="ECO:0000256" key="1">
    <source>
        <dbReference type="ARBA" id="ARBA00001974"/>
    </source>
</evidence>
<evidence type="ECO:0000313" key="6">
    <source>
        <dbReference type="EMBL" id="TXF11466.1"/>
    </source>
</evidence>
<evidence type="ECO:0000256" key="4">
    <source>
        <dbReference type="ARBA" id="ARBA00023002"/>
    </source>
</evidence>
<evidence type="ECO:0000256" key="3">
    <source>
        <dbReference type="ARBA" id="ARBA00022827"/>
    </source>
</evidence>
<dbReference type="EMBL" id="VPFL01000013">
    <property type="protein sequence ID" value="TXF11466.1"/>
    <property type="molecule type" value="Genomic_DNA"/>
</dbReference>
<dbReference type="PANTHER" id="PTHR11748:SF103">
    <property type="entry name" value="GLYCOLATE OXIDASE SUBUNIT GLCE"/>
    <property type="match status" value="1"/>
</dbReference>
<organism evidence="6 7">
    <name type="scientific">Pelomicrobium methylotrophicum</name>
    <dbReference type="NCBI Taxonomy" id="2602750"/>
    <lineage>
        <taxon>Bacteria</taxon>
        <taxon>Pseudomonadati</taxon>
        <taxon>Pseudomonadota</taxon>
        <taxon>Hydrogenophilia</taxon>
        <taxon>Hydrogenophilia incertae sedis</taxon>
        <taxon>Pelomicrobium</taxon>
    </lineage>
</organism>
<dbReference type="NCBIfam" id="NF008439">
    <property type="entry name" value="PRK11282.1"/>
    <property type="match status" value="1"/>
</dbReference>
<dbReference type="OrthoDB" id="9811557at2"/>
<dbReference type="InterPro" id="IPR006094">
    <property type="entry name" value="Oxid_FAD_bind_N"/>
</dbReference>
<dbReference type="InParanoid" id="A0A5C7EHE9"/>
<dbReference type="PANTHER" id="PTHR11748">
    <property type="entry name" value="D-LACTATE DEHYDROGENASE"/>
    <property type="match status" value="1"/>
</dbReference>
<dbReference type="SUPFAM" id="SSF55103">
    <property type="entry name" value="FAD-linked oxidases, C-terminal domain"/>
    <property type="match status" value="1"/>
</dbReference>
<dbReference type="InterPro" id="IPR016169">
    <property type="entry name" value="FAD-bd_PCMH_sub2"/>
</dbReference>
<gene>
    <name evidence="6" type="primary">glcE</name>
    <name evidence="6" type="ORF">FR698_10170</name>
</gene>
<dbReference type="AlphaFoldDB" id="A0A5C7EHE9"/>
<proteinExistence type="predicted"/>
<keyword evidence="2" id="KW-0285">Flavoprotein</keyword>
<dbReference type="GO" id="GO:0019154">
    <property type="term" value="F:glycolate dehydrogenase activity"/>
    <property type="evidence" value="ECO:0007669"/>
    <property type="project" value="UniProtKB-EC"/>
</dbReference>
<evidence type="ECO:0000313" key="7">
    <source>
        <dbReference type="Proteomes" id="UP000321201"/>
    </source>
</evidence>
<comment type="cofactor">
    <cofactor evidence="1">
        <name>FAD</name>
        <dbReference type="ChEBI" id="CHEBI:57692"/>
    </cofactor>
</comment>
<dbReference type="Proteomes" id="UP000321201">
    <property type="component" value="Unassembled WGS sequence"/>
</dbReference>
<reference evidence="6 7" key="1">
    <citation type="submission" date="2019-08" db="EMBL/GenBank/DDBJ databases">
        <title>Pelomicrobium methylotrophicum gen. nov., sp. nov. a moderately thermophilic, facultatively anaerobic, lithoautotrophic and methylotrophic bacterium isolated from a terrestrial mud volcano.</title>
        <authorList>
            <person name="Slobodkina G.B."/>
            <person name="Merkel A.Y."/>
            <person name="Slobodkin A.I."/>
        </authorList>
    </citation>
    <scope>NUCLEOTIDE SEQUENCE [LARGE SCALE GENOMIC DNA]</scope>
    <source>
        <strain evidence="6 7">SM250</strain>
    </source>
</reference>
<dbReference type="Gene3D" id="1.10.45.10">
    <property type="entry name" value="Vanillyl-alcohol Oxidase, Chain A, domain 4"/>
    <property type="match status" value="1"/>
</dbReference>
<dbReference type="Gene3D" id="3.30.465.10">
    <property type="match status" value="1"/>
</dbReference>
<feature type="domain" description="FAD-binding PCMH-type" evidence="5">
    <location>
        <begin position="1"/>
        <end position="170"/>
    </location>
</feature>
<comment type="caution">
    <text evidence="6">The sequence shown here is derived from an EMBL/GenBank/DDBJ whole genome shotgun (WGS) entry which is preliminary data.</text>
</comment>
<keyword evidence="7" id="KW-1185">Reference proteome</keyword>
<dbReference type="EC" id="1.1.99.14" evidence="6"/>
<protein>
    <submittedName>
        <fullName evidence="6">Glycolate oxidase subunit GlcE</fullName>
        <ecNumber evidence="6">1.1.99.14</ecNumber>
    </submittedName>
</protein>
<dbReference type="Pfam" id="PF01565">
    <property type="entry name" value="FAD_binding_4"/>
    <property type="match status" value="1"/>
</dbReference>
<dbReference type="SUPFAM" id="SSF56176">
    <property type="entry name" value="FAD-binding/transporter-associated domain-like"/>
    <property type="match status" value="1"/>
</dbReference>
<evidence type="ECO:0000259" key="5">
    <source>
        <dbReference type="PROSITE" id="PS51387"/>
    </source>
</evidence>
<dbReference type="PROSITE" id="PS51387">
    <property type="entry name" value="FAD_PCMH"/>
    <property type="match status" value="1"/>
</dbReference>
<dbReference type="Pfam" id="PF02913">
    <property type="entry name" value="FAD-oxidase_C"/>
    <property type="match status" value="1"/>
</dbReference>